<evidence type="ECO:0000256" key="4">
    <source>
        <dbReference type="ARBA" id="ARBA00022692"/>
    </source>
</evidence>
<dbReference type="InterPro" id="IPR051359">
    <property type="entry name" value="CaCA_antiporter"/>
</dbReference>
<accession>A0A9P6STZ2</accession>
<proteinExistence type="inferred from homology"/>
<evidence type="ECO:0000313" key="11">
    <source>
        <dbReference type="Proteomes" id="UP000749646"/>
    </source>
</evidence>
<feature type="transmembrane region" description="Helical" evidence="8">
    <location>
        <begin position="454"/>
        <end position="477"/>
    </location>
</feature>
<name>A0A9P6STZ2_9FUNG</name>
<dbReference type="Pfam" id="PF01699">
    <property type="entry name" value="Na_Ca_ex"/>
    <property type="match status" value="1"/>
</dbReference>
<dbReference type="InterPro" id="IPR044880">
    <property type="entry name" value="NCX_ion-bd_dom_sf"/>
</dbReference>
<feature type="compositionally biased region" description="Acidic residues" evidence="7">
    <location>
        <begin position="256"/>
        <end position="277"/>
    </location>
</feature>
<feature type="region of interest" description="Disordered" evidence="7">
    <location>
        <begin position="251"/>
        <end position="290"/>
    </location>
</feature>
<evidence type="ECO:0000256" key="2">
    <source>
        <dbReference type="ARBA" id="ARBA00008170"/>
    </source>
</evidence>
<dbReference type="GO" id="GO:0008324">
    <property type="term" value="F:monoatomic cation transmembrane transporter activity"/>
    <property type="evidence" value="ECO:0007669"/>
    <property type="project" value="TreeGrafter"/>
</dbReference>
<reference evidence="10" key="1">
    <citation type="journal article" date="2020" name="Fungal Divers.">
        <title>Resolving the Mortierellaceae phylogeny through synthesis of multi-gene phylogenetics and phylogenomics.</title>
        <authorList>
            <person name="Vandepol N."/>
            <person name="Liber J."/>
            <person name="Desiro A."/>
            <person name="Na H."/>
            <person name="Kennedy M."/>
            <person name="Barry K."/>
            <person name="Grigoriev I.V."/>
            <person name="Miller A.N."/>
            <person name="O'Donnell K."/>
            <person name="Stajich J.E."/>
            <person name="Bonito G."/>
        </authorList>
    </citation>
    <scope>NUCLEOTIDE SEQUENCE</scope>
    <source>
        <strain evidence="10">MES-2147</strain>
    </source>
</reference>
<protein>
    <recommendedName>
        <fullName evidence="9">Sodium/calcium exchanger membrane region domain-containing protein</fullName>
    </recommendedName>
</protein>
<gene>
    <name evidence="10" type="ORF">BGZ65_003721</name>
</gene>
<feature type="transmembrane region" description="Helical" evidence="8">
    <location>
        <begin position="604"/>
        <end position="625"/>
    </location>
</feature>
<dbReference type="EMBL" id="JAAAHW010000555">
    <property type="protein sequence ID" value="KAG0001183.1"/>
    <property type="molecule type" value="Genomic_DNA"/>
</dbReference>
<comment type="subcellular location">
    <subcellularLocation>
        <location evidence="1">Membrane</location>
        <topology evidence="1">Multi-pass membrane protein</topology>
    </subcellularLocation>
</comment>
<feature type="transmembrane region" description="Helical" evidence="8">
    <location>
        <begin position="91"/>
        <end position="114"/>
    </location>
</feature>
<keyword evidence="4 8" id="KW-0812">Transmembrane</keyword>
<evidence type="ECO:0000256" key="5">
    <source>
        <dbReference type="ARBA" id="ARBA00022989"/>
    </source>
</evidence>
<evidence type="ECO:0000256" key="8">
    <source>
        <dbReference type="SAM" id="Phobius"/>
    </source>
</evidence>
<dbReference type="OrthoDB" id="407410at2759"/>
<evidence type="ECO:0000256" key="6">
    <source>
        <dbReference type="ARBA" id="ARBA00023136"/>
    </source>
</evidence>
<feature type="transmembrane region" description="Helical" evidence="8">
    <location>
        <begin position="549"/>
        <end position="567"/>
    </location>
</feature>
<evidence type="ECO:0000256" key="7">
    <source>
        <dbReference type="SAM" id="MobiDB-lite"/>
    </source>
</evidence>
<feature type="transmembrane region" description="Helical" evidence="8">
    <location>
        <begin position="197"/>
        <end position="216"/>
    </location>
</feature>
<feature type="transmembrane region" description="Helical" evidence="8">
    <location>
        <begin position="169"/>
        <end position="190"/>
    </location>
</feature>
<evidence type="ECO:0000313" key="10">
    <source>
        <dbReference type="EMBL" id="KAG0001183.1"/>
    </source>
</evidence>
<dbReference type="PANTHER" id="PTHR12266:SF0">
    <property type="entry name" value="MITOCHONDRIAL SODIUM_CALCIUM EXCHANGER PROTEIN"/>
    <property type="match status" value="1"/>
</dbReference>
<keyword evidence="6 8" id="KW-0472">Membrane</keyword>
<evidence type="ECO:0000256" key="3">
    <source>
        <dbReference type="ARBA" id="ARBA00022448"/>
    </source>
</evidence>
<sequence length="626" mass="69213">MAARAPSTFYVLTTLFAFLQIVSHLWPKHHPRSSAGFTAHFLKRAEPDLELQCENVWDHSDHCAYVKEYCADYSSGLINYLHIYFCDMNTINALVLVLMGLWMVFLFALVGITASDFFCPNLNTIAKKLHLSESMTGVTFLAFGNASPDIFSTFSAISAGSSTLAVGEVIGATSFIITVVIGSMAIVTPFKVSRAPFLRDITFLTGCTLFMLFMVVTRKITLVESVLLIVAYITYVAVVVFGNWRHSTVPQPQAASEDDPFDALEDQDNTEDHDEETGDPKTPQEQAHGDRDALYEADTQRVALSADGSTSASFDPSYSPYSSIRQCPTIIINAAYSISNLNISPGRRKEYITVNSGDSNHENNLQESSVDDDLYHDHGYTQIQQALLYHSLILPDRSDPSNKPRSPLFQDPPGGFFQDTIPTTCFWQRVSLVFKDWIKPVYFPSLLGWDEKSWILKILAVGSIPIVLILTLTLPVVDLPEDEPEVNDIVVHVQHAQDEEPMFKDTTTSSQNEQVSHYNGWCQIQTVIQMVLAPVFITTVVTNASGESSLAILVAVGVGMTMGIIVFHNSTEETPPRFYEGLAFFGFLVAMTWIFVVANEVVGILQALGMILGISDAILGLTVFAM</sequence>
<feature type="non-terminal residue" evidence="10">
    <location>
        <position position="626"/>
    </location>
</feature>
<organism evidence="10 11">
    <name type="scientific">Modicella reniformis</name>
    <dbReference type="NCBI Taxonomy" id="1440133"/>
    <lineage>
        <taxon>Eukaryota</taxon>
        <taxon>Fungi</taxon>
        <taxon>Fungi incertae sedis</taxon>
        <taxon>Mucoromycota</taxon>
        <taxon>Mortierellomycotina</taxon>
        <taxon>Mortierellomycetes</taxon>
        <taxon>Mortierellales</taxon>
        <taxon>Mortierellaceae</taxon>
        <taxon>Modicella</taxon>
    </lineage>
</organism>
<evidence type="ECO:0000256" key="1">
    <source>
        <dbReference type="ARBA" id="ARBA00004141"/>
    </source>
</evidence>
<feature type="transmembrane region" description="Helical" evidence="8">
    <location>
        <begin position="222"/>
        <end position="244"/>
    </location>
</feature>
<dbReference type="Proteomes" id="UP000749646">
    <property type="component" value="Unassembled WGS sequence"/>
</dbReference>
<evidence type="ECO:0000259" key="9">
    <source>
        <dbReference type="Pfam" id="PF01699"/>
    </source>
</evidence>
<feature type="domain" description="Sodium/calcium exchanger membrane region" evidence="9">
    <location>
        <begin position="100"/>
        <end position="240"/>
    </location>
</feature>
<keyword evidence="3" id="KW-0813">Transport</keyword>
<feature type="transmembrane region" description="Helical" evidence="8">
    <location>
        <begin position="135"/>
        <end position="157"/>
    </location>
</feature>
<feature type="transmembrane region" description="Helical" evidence="8">
    <location>
        <begin position="7"/>
        <end position="26"/>
    </location>
</feature>
<comment type="similarity">
    <text evidence="2">Belongs to the Ca(2+):cation antiporter (CaCA) (TC 2.A.19) family.</text>
</comment>
<keyword evidence="11" id="KW-1185">Reference proteome</keyword>
<feature type="transmembrane region" description="Helical" evidence="8">
    <location>
        <begin position="579"/>
        <end position="598"/>
    </location>
</feature>
<dbReference type="GO" id="GO:0016020">
    <property type="term" value="C:membrane"/>
    <property type="evidence" value="ECO:0007669"/>
    <property type="project" value="UniProtKB-SubCell"/>
</dbReference>
<dbReference type="PANTHER" id="PTHR12266">
    <property type="entry name" value="NA+/CA2+ K+ INDEPENDENT EXCHANGER"/>
    <property type="match status" value="1"/>
</dbReference>
<comment type="caution">
    <text evidence="10">The sequence shown here is derived from an EMBL/GenBank/DDBJ whole genome shotgun (WGS) entry which is preliminary data.</text>
</comment>
<dbReference type="Gene3D" id="1.20.1420.30">
    <property type="entry name" value="NCX, central ion-binding region"/>
    <property type="match status" value="1"/>
</dbReference>
<dbReference type="GO" id="GO:0006874">
    <property type="term" value="P:intracellular calcium ion homeostasis"/>
    <property type="evidence" value="ECO:0007669"/>
    <property type="project" value="TreeGrafter"/>
</dbReference>
<dbReference type="AlphaFoldDB" id="A0A9P6STZ2"/>
<keyword evidence="5 8" id="KW-1133">Transmembrane helix</keyword>
<dbReference type="InterPro" id="IPR004837">
    <property type="entry name" value="NaCa_Exmemb"/>
</dbReference>